<accession>A0A371G3X9</accession>
<reference evidence="3" key="1">
    <citation type="submission" date="2018-05" db="EMBL/GenBank/DDBJ databases">
        <title>Draft genome of Mucuna pruriens seed.</title>
        <authorList>
            <person name="Nnadi N.E."/>
            <person name="Vos R."/>
            <person name="Hasami M.H."/>
            <person name="Devisetty U.K."/>
            <person name="Aguiy J.C."/>
        </authorList>
    </citation>
    <scope>NUCLEOTIDE SEQUENCE [LARGE SCALE GENOMIC DNA]</scope>
    <source>
        <strain evidence="3">JCA_2017</strain>
    </source>
</reference>
<dbReference type="InterPro" id="IPR043502">
    <property type="entry name" value="DNA/RNA_pol_sf"/>
</dbReference>
<evidence type="ECO:0000313" key="3">
    <source>
        <dbReference type="EMBL" id="RDX85279.1"/>
    </source>
</evidence>
<feature type="transmembrane region" description="Helical" evidence="1">
    <location>
        <begin position="132"/>
        <end position="152"/>
    </location>
</feature>
<organism evidence="3 4">
    <name type="scientific">Mucuna pruriens</name>
    <name type="common">Velvet bean</name>
    <name type="synonym">Dolichos pruriens</name>
    <dbReference type="NCBI Taxonomy" id="157652"/>
    <lineage>
        <taxon>Eukaryota</taxon>
        <taxon>Viridiplantae</taxon>
        <taxon>Streptophyta</taxon>
        <taxon>Embryophyta</taxon>
        <taxon>Tracheophyta</taxon>
        <taxon>Spermatophyta</taxon>
        <taxon>Magnoliopsida</taxon>
        <taxon>eudicotyledons</taxon>
        <taxon>Gunneridae</taxon>
        <taxon>Pentapetalae</taxon>
        <taxon>rosids</taxon>
        <taxon>fabids</taxon>
        <taxon>Fabales</taxon>
        <taxon>Fabaceae</taxon>
        <taxon>Papilionoideae</taxon>
        <taxon>50 kb inversion clade</taxon>
        <taxon>NPAAA clade</taxon>
        <taxon>indigoferoid/millettioid clade</taxon>
        <taxon>Phaseoleae</taxon>
        <taxon>Mucuna</taxon>
    </lineage>
</organism>
<protein>
    <submittedName>
        <fullName evidence="3">Retrovirus-related Pol polyprotein from transposon 17.6</fullName>
    </submittedName>
</protein>
<proteinExistence type="predicted"/>
<dbReference type="PANTHER" id="PTHR37984">
    <property type="entry name" value="PROTEIN CBG26694"/>
    <property type="match status" value="1"/>
</dbReference>
<keyword evidence="1" id="KW-0812">Transmembrane</keyword>
<dbReference type="Gene3D" id="3.30.70.270">
    <property type="match status" value="1"/>
</dbReference>
<dbReference type="InterPro" id="IPR050951">
    <property type="entry name" value="Retrovirus_Pol_polyprotein"/>
</dbReference>
<dbReference type="EMBL" id="QJKJ01006831">
    <property type="protein sequence ID" value="RDX85279.1"/>
    <property type="molecule type" value="Genomic_DNA"/>
</dbReference>
<dbReference type="PANTHER" id="PTHR37984:SF5">
    <property type="entry name" value="PROTEIN NYNRIN-LIKE"/>
    <property type="match status" value="1"/>
</dbReference>
<evidence type="ECO:0000256" key="1">
    <source>
        <dbReference type="SAM" id="Phobius"/>
    </source>
</evidence>
<evidence type="ECO:0000259" key="2">
    <source>
        <dbReference type="Pfam" id="PF00078"/>
    </source>
</evidence>
<feature type="non-terminal residue" evidence="3">
    <location>
        <position position="1"/>
    </location>
</feature>
<comment type="caution">
    <text evidence="3">The sequence shown here is derived from an EMBL/GenBank/DDBJ whole genome shotgun (WGS) entry which is preliminary data.</text>
</comment>
<dbReference type="AlphaFoldDB" id="A0A371G3X9"/>
<feature type="non-terminal residue" evidence="3">
    <location>
        <position position="247"/>
    </location>
</feature>
<feature type="domain" description="Reverse transcriptase" evidence="2">
    <location>
        <begin position="153"/>
        <end position="220"/>
    </location>
</feature>
<dbReference type="Proteomes" id="UP000257109">
    <property type="component" value="Unassembled WGS sequence"/>
</dbReference>
<keyword evidence="1" id="KW-1133">Transmembrane helix</keyword>
<dbReference type="InterPro" id="IPR000477">
    <property type="entry name" value="RT_dom"/>
</dbReference>
<keyword evidence="1" id="KW-0472">Membrane</keyword>
<dbReference type="Pfam" id="PF00078">
    <property type="entry name" value="RVT_1"/>
    <property type="match status" value="1"/>
</dbReference>
<dbReference type="CDD" id="cd09272">
    <property type="entry name" value="RNase_HI_RT_Ty1"/>
    <property type="match status" value="1"/>
</dbReference>
<keyword evidence="4" id="KW-1185">Reference proteome</keyword>
<dbReference type="InterPro" id="IPR043128">
    <property type="entry name" value="Rev_trsase/Diguanyl_cyclase"/>
</dbReference>
<dbReference type="STRING" id="157652.A0A371G3X9"/>
<gene>
    <name evidence="3" type="primary">pol</name>
    <name evidence="3" type="ORF">CR513_33554</name>
</gene>
<dbReference type="SUPFAM" id="SSF56672">
    <property type="entry name" value="DNA/RNA polymerases"/>
    <property type="match status" value="1"/>
</dbReference>
<dbReference type="OrthoDB" id="1833471at2759"/>
<sequence>IVTLRSCEAEYVVTTSCTCQAIWLRRLLKEFNMNQEEITKIHIDNKSAQILAKNWCFMNEPLKFQDFRRLRARLGIQNFLITKGSHDGSTEDKGSHGIVSKLETSKPQSNQIGSSEIVLGVGTLASSPTSPIILVANGFLHILLSLYIFMATSMRLMNHVLRLMNHVVMYFDDILIYSTCLDDHLLHVKNVLEILRKETLFANLDKSVFCTHEVIFLGFVVGYHGVNIDEEKVKTIQEWQIPKTVGK</sequence>
<name>A0A371G3X9_MUCPR</name>
<evidence type="ECO:0000313" key="4">
    <source>
        <dbReference type="Proteomes" id="UP000257109"/>
    </source>
</evidence>